<evidence type="ECO:0000313" key="2">
    <source>
        <dbReference type="Proteomes" id="UP000199287"/>
    </source>
</evidence>
<organism evidence="1 2">
    <name type="scientific">Tindallia magadiensis</name>
    <dbReference type="NCBI Taxonomy" id="69895"/>
    <lineage>
        <taxon>Bacteria</taxon>
        <taxon>Bacillati</taxon>
        <taxon>Bacillota</taxon>
        <taxon>Clostridia</taxon>
        <taxon>Peptostreptococcales</taxon>
        <taxon>Tindalliaceae</taxon>
        <taxon>Tindallia</taxon>
    </lineage>
</organism>
<gene>
    <name evidence="1" type="ORF">SAMN05192551_101516</name>
</gene>
<dbReference type="Proteomes" id="UP000199287">
    <property type="component" value="Unassembled WGS sequence"/>
</dbReference>
<dbReference type="AlphaFoldDB" id="A0A1I3B0W3"/>
<name>A0A1I3B0W3_9FIRM</name>
<evidence type="ECO:0000313" key="1">
    <source>
        <dbReference type="EMBL" id="SFH55957.1"/>
    </source>
</evidence>
<dbReference type="EMBL" id="FOQA01000001">
    <property type="protein sequence ID" value="SFH55957.1"/>
    <property type="molecule type" value="Genomic_DNA"/>
</dbReference>
<reference evidence="2" key="1">
    <citation type="submission" date="2016-10" db="EMBL/GenBank/DDBJ databases">
        <authorList>
            <person name="Varghese N."/>
            <person name="Submissions S."/>
        </authorList>
    </citation>
    <scope>NUCLEOTIDE SEQUENCE [LARGE SCALE GENOMIC DNA]</scope>
    <source>
        <strain evidence="2">Z-7934</strain>
    </source>
</reference>
<dbReference type="STRING" id="69895.SAMN05192551_101516"/>
<accession>A0A1I3B0W3</accession>
<protein>
    <submittedName>
        <fullName evidence="1">Uncharacterized protein</fullName>
    </submittedName>
</protein>
<keyword evidence="2" id="KW-1185">Reference proteome</keyword>
<sequence>MKKIVGQEAFIASIKGYYNKGYNDENDREIKKVTHQAM</sequence>
<proteinExistence type="predicted"/>